<keyword evidence="16" id="KW-1185">Reference proteome</keyword>
<evidence type="ECO:0000256" key="2">
    <source>
        <dbReference type="ARBA" id="ARBA00004550"/>
    </source>
</evidence>
<dbReference type="SUPFAM" id="SSF47874">
    <property type="entry name" value="Annexin"/>
    <property type="match status" value="1"/>
</dbReference>
<keyword evidence="5" id="KW-0479">Metal-binding</keyword>
<comment type="caution">
    <text evidence="15">The sequence shown here is derived from an EMBL/GenBank/DDBJ whole genome shotgun (WGS) entry which is preliminary data.</text>
</comment>
<gene>
    <name evidence="15" type="ORF">NP493_978g00003</name>
</gene>
<dbReference type="InterPro" id="IPR018252">
    <property type="entry name" value="Annexin_repeat_CS"/>
</dbReference>
<evidence type="ECO:0000256" key="14">
    <source>
        <dbReference type="SAM" id="MobiDB-lite"/>
    </source>
</evidence>
<dbReference type="InterPro" id="IPR018502">
    <property type="entry name" value="Annexin_repeat"/>
</dbReference>
<dbReference type="GO" id="GO:0012506">
    <property type="term" value="C:vesicle membrane"/>
    <property type="evidence" value="ECO:0007669"/>
    <property type="project" value="TreeGrafter"/>
</dbReference>
<dbReference type="SMART" id="SM00335">
    <property type="entry name" value="ANX"/>
    <property type="match status" value="4"/>
</dbReference>
<comment type="domain">
    <text evidence="13">A pair of annexin repeats may form one binding site for calcium and phospholipid.</text>
</comment>
<dbReference type="FunFam" id="1.10.220.10:FF:000001">
    <property type="entry name" value="Annexin"/>
    <property type="match status" value="1"/>
</dbReference>
<dbReference type="EMBL" id="JAODUO010000977">
    <property type="protein sequence ID" value="KAK2172252.1"/>
    <property type="molecule type" value="Genomic_DNA"/>
</dbReference>
<dbReference type="PANTHER" id="PTHR10502">
    <property type="entry name" value="ANNEXIN"/>
    <property type="match status" value="1"/>
</dbReference>
<dbReference type="GO" id="GO:0001786">
    <property type="term" value="F:phosphatidylserine binding"/>
    <property type="evidence" value="ECO:0007669"/>
    <property type="project" value="TreeGrafter"/>
</dbReference>
<dbReference type="FunFam" id="1.10.220.10:FF:000002">
    <property type="entry name" value="Annexin"/>
    <property type="match status" value="1"/>
</dbReference>
<dbReference type="InterPro" id="IPR001464">
    <property type="entry name" value="Annexin"/>
</dbReference>
<dbReference type="FunFam" id="1.10.220.10:FF:000005">
    <property type="entry name" value="Annexin"/>
    <property type="match status" value="1"/>
</dbReference>
<accession>A0AAD9NJ63</accession>
<proteinExistence type="inferred from homology"/>
<dbReference type="PROSITE" id="PS00223">
    <property type="entry name" value="ANNEXIN_1"/>
    <property type="match status" value="1"/>
</dbReference>
<dbReference type="Proteomes" id="UP001209878">
    <property type="component" value="Unassembled WGS sequence"/>
</dbReference>
<sequence length="658" mass="72705">MPTAGAIVPPQITPLRKPVPGQPSTHITTATYIELDTETPGCKIYFSTDGTKPTPFQLKKAGRETDLQVQGAFHTQAWQEKPLRNSVNLSRVSLPTAPKNAWDETAQSADSNVLVNTFFDPVTNQQTTNSSVNVPDGPFNPTNYSGTQLNFWGVAPPGGVPMPAGNGWSAPYGNPAQIGPTTSNMLASLEKPTVSVSDLKRWMEYTMQQGRQQVQAPPPAPPQPAIQGRTEPELKAQSPANGDWKGQLEHIYAHLLDHCKRDMTFRSSVGQPKLGKQEGTLKPWPAFDAERDCEKLRSAMKGMGTDETALVDVLGYRSCSQRQEVVIMFKTMFGKDLSKELEGENSGNFKELLKALCLSPPAYDASEVNRAIKVSDPHTCVLAVNSCHQAAIKVSDPHTCVLAVNSCHQAAVKVSDPHTCLLAVNSCHQEYGKEMEKDVKGDTSGFFKRLLVAQINASRDESPTFDRTAAKRDAKALFEAGEKKWGTDESVFNAILCQRSFPHLRAVFEEYKSFSKKDIDDVIKSEFSGDIKNGLLTVVRCIRYKPNYFARKLQKAMKGLGTDDQAMVRIAVTRCESDMVQIKNSFQEQFKTSLAEWIKDDTSGDYREMLLALIGEREIPAPSAEEIEEAQEEQEMEEVEEEKIQVRGQLKTVGITIG</sequence>
<evidence type="ECO:0000256" key="3">
    <source>
        <dbReference type="ARBA" id="ARBA00007831"/>
    </source>
</evidence>
<evidence type="ECO:0000256" key="1">
    <source>
        <dbReference type="ARBA" id="ARBA00004340"/>
    </source>
</evidence>
<dbReference type="GO" id="GO:0005544">
    <property type="term" value="F:calcium-dependent phospholipid binding"/>
    <property type="evidence" value="ECO:0007669"/>
    <property type="project" value="UniProtKB-KW"/>
</dbReference>
<evidence type="ECO:0000256" key="7">
    <source>
        <dbReference type="ARBA" id="ARBA00022837"/>
    </source>
</evidence>
<comment type="function">
    <text evidence="11">Involved in reproduction of the worm. Involved in host-parasite interaction. Delivered into the host cell by means of parasite exosomes. Binds to acidic phospholipid membranes in a calcium-dependent manner in vitro. Causes aggregation of liposomes in the presence of calcium, but not in its absence. Likely to promote membrane fusion. May provide structural integrity within the tegument.</text>
</comment>
<dbReference type="GO" id="GO:0005737">
    <property type="term" value="C:cytoplasm"/>
    <property type="evidence" value="ECO:0007669"/>
    <property type="project" value="TreeGrafter"/>
</dbReference>
<dbReference type="GO" id="GO:0005886">
    <property type="term" value="C:plasma membrane"/>
    <property type="evidence" value="ECO:0007669"/>
    <property type="project" value="TreeGrafter"/>
</dbReference>
<comment type="similarity">
    <text evidence="3 13">Belongs to the annexin family.</text>
</comment>
<dbReference type="GO" id="GO:0043657">
    <property type="term" value="C:host cell"/>
    <property type="evidence" value="ECO:0007669"/>
    <property type="project" value="UniProtKB-SubCell"/>
</dbReference>
<feature type="region of interest" description="Disordered" evidence="14">
    <location>
        <begin position="208"/>
        <end position="228"/>
    </location>
</feature>
<dbReference type="GO" id="GO:0005634">
    <property type="term" value="C:nucleus"/>
    <property type="evidence" value="ECO:0007669"/>
    <property type="project" value="TreeGrafter"/>
</dbReference>
<evidence type="ECO:0000313" key="15">
    <source>
        <dbReference type="EMBL" id="KAK2172252.1"/>
    </source>
</evidence>
<dbReference type="Gene3D" id="1.10.220.10">
    <property type="entry name" value="Annexin"/>
    <property type="match status" value="4"/>
</dbReference>
<evidence type="ECO:0000256" key="4">
    <source>
        <dbReference type="ARBA" id="ARBA00011738"/>
    </source>
</evidence>
<evidence type="ECO:0000256" key="13">
    <source>
        <dbReference type="RuleBase" id="RU003540"/>
    </source>
</evidence>
<evidence type="ECO:0000313" key="16">
    <source>
        <dbReference type="Proteomes" id="UP001209878"/>
    </source>
</evidence>
<evidence type="ECO:0000256" key="12">
    <source>
        <dbReference type="ARBA" id="ARBA00060393"/>
    </source>
</evidence>
<reference evidence="15" key="1">
    <citation type="journal article" date="2023" name="Mol. Biol. Evol.">
        <title>Third-Generation Sequencing Reveals the Adaptive Role of the Epigenome in Three Deep-Sea Polychaetes.</title>
        <authorList>
            <person name="Perez M."/>
            <person name="Aroh O."/>
            <person name="Sun Y."/>
            <person name="Lan Y."/>
            <person name="Juniper S.K."/>
            <person name="Young C.R."/>
            <person name="Angers B."/>
            <person name="Qian P.Y."/>
        </authorList>
    </citation>
    <scope>NUCLEOTIDE SEQUENCE</scope>
    <source>
        <strain evidence="15">R07B-5</strain>
    </source>
</reference>
<dbReference type="InterPro" id="IPR037104">
    <property type="entry name" value="Annexin_sf"/>
</dbReference>
<evidence type="ECO:0000256" key="11">
    <source>
        <dbReference type="ARBA" id="ARBA00059330"/>
    </source>
</evidence>
<evidence type="ECO:0000256" key="10">
    <source>
        <dbReference type="ARBA" id="ARBA00037210"/>
    </source>
</evidence>
<dbReference type="PROSITE" id="PS51897">
    <property type="entry name" value="ANNEXIN_2"/>
    <property type="match status" value="3"/>
</dbReference>
<protein>
    <recommendedName>
        <fullName evidence="13">Annexin</fullName>
    </recommendedName>
</protein>
<keyword evidence="8 13" id="KW-0041">Annexin</keyword>
<evidence type="ECO:0000256" key="9">
    <source>
        <dbReference type="ARBA" id="ARBA00023302"/>
    </source>
</evidence>
<keyword evidence="6 13" id="KW-0677">Repeat</keyword>
<dbReference type="Pfam" id="PF00191">
    <property type="entry name" value="Annexin"/>
    <property type="match status" value="3"/>
</dbReference>
<comment type="function">
    <text evidence="10">Calcium/phospholipid-binding protein which promotes membrane fusion and is involved in exocytosis.</text>
</comment>
<dbReference type="AlphaFoldDB" id="A0AAD9NJ63"/>
<keyword evidence="7 13" id="KW-0106">Calcium</keyword>
<dbReference type="GO" id="GO:0005576">
    <property type="term" value="C:extracellular region"/>
    <property type="evidence" value="ECO:0007669"/>
    <property type="project" value="UniProtKB-SubCell"/>
</dbReference>
<comment type="subcellular location">
    <subcellularLocation>
        <location evidence="1">Host cell</location>
    </subcellularLocation>
    <subcellularLocation>
        <location evidence="2">Secreted</location>
        <location evidence="2">Extracellular exosome</location>
    </subcellularLocation>
    <subcellularLocation>
        <location evidence="12">Tegument</location>
    </subcellularLocation>
</comment>
<evidence type="ECO:0000256" key="8">
    <source>
        <dbReference type="ARBA" id="ARBA00023216"/>
    </source>
</evidence>
<dbReference type="PRINTS" id="PR00196">
    <property type="entry name" value="ANNEXIN"/>
</dbReference>
<organism evidence="15 16">
    <name type="scientific">Ridgeia piscesae</name>
    <name type="common">Tubeworm</name>
    <dbReference type="NCBI Taxonomy" id="27915"/>
    <lineage>
        <taxon>Eukaryota</taxon>
        <taxon>Metazoa</taxon>
        <taxon>Spiralia</taxon>
        <taxon>Lophotrochozoa</taxon>
        <taxon>Annelida</taxon>
        <taxon>Polychaeta</taxon>
        <taxon>Sedentaria</taxon>
        <taxon>Canalipalpata</taxon>
        <taxon>Sabellida</taxon>
        <taxon>Siboglinidae</taxon>
        <taxon>Ridgeia</taxon>
    </lineage>
</organism>
<comment type="subunit">
    <text evidence="4">Homodimer.</text>
</comment>
<dbReference type="PANTHER" id="PTHR10502:SF239">
    <property type="entry name" value="ANNEXIN A7"/>
    <property type="match status" value="1"/>
</dbReference>
<name>A0AAD9NJ63_RIDPI</name>
<evidence type="ECO:0000256" key="5">
    <source>
        <dbReference type="ARBA" id="ARBA00022723"/>
    </source>
</evidence>
<dbReference type="GO" id="GO:0005509">
    <property type="term" value="F:calcium ion binding"/>
    <property type="evidence" value="ECO:0007669"/>
    <property type="project" value="InterPro"/>
</dbReference>
<evidence type="ECO:0000256" key="6">
    <source>
        <dbReference type="ARBA" id="ARBA00022737"/>
    </source>
</evidence>
<keyword evidence="9 13" id="KW-0111">Calcium/phospholipid-binding</keyword>